<evidence type="ECO:0000256" key="1">
    <source>
        <dbReference type="SAM" id="Phobius"/>
    </source>
</evidence>
<accession>A0A7J6BGD5</accession>
<proteinExistence type="predicted"/>
<keyword evidence="3" id="KW-1185">Reference proteome</keyword>
<evidence type="ECO:0000313" key="3">
    <source>
        <dbReference type="Proteomes" id="UP000593565"/>
    </source>
</evidence>
<feature type="transmembrane region" description="Helical" evidence="1">
    <location>
        <begin position="32"/>
        <end position="52"/>
    </location>
</feature>
<sequence length="103" mass="11219">SLPPSLPLSFSRTLSPLHLTSNQSVLPLLSTFSHSLSLSFFLYISIFLYISLSPSLCVSCRCALTLGGSTTLLKPVQLLYSSQDTLSTLNTSCKNGNEQHPER</sequence>
<organism evidence="2 3">
    <name type="scientific">Ameiurus melas</name>
    <name type="common">Black bullhead</name>
    <name type="synonym">Silurus melas</name>
    <dbReference type="NCBI Taxonomy" id="219545"/>
    <lineage>
        <taxon>Eukaryota</taxon>
        <taxon>Metazoa</taxon>
        <taxon>Chordata</taxon>
        <taxon>Craniata</taxon>
        <taxon>Vertebrata</taxon>
        <taxon>Euteleostomi</taxon>
        <taxon>Actinopterygii</taxon>
        <taxon>Neopterygii</taxon>
        <taxon>Teleostei</taxon>
        <taxon>Ostariophysi</taxon>
        <taxon>Siluriformes</taxon>
        <taxon>Ictaluridae</taxon>
        <taxon>Ameiurus</taxon>
    </lineage>
</organism>
<gene>
    <name evidence="2" type="ORF">AMELA_G00025670</name>
</gene>
<dbReference type="Proteomes" id="UP000593565">
    <property type="component" value="Unassembled WGS sequence"/>
</dbReference>
<evidence type="ECO:0000313" key="2">
    <source>
        <dbReference type="EMBL" id="KAF4092838.1"/>
    </source>
</evidence>
<comment type="caution">
    <text evidence="2">The sequence shown here is derived from an EMBL/GenBank/DDBJ whole genome shotgun (WGS) entry which is preliminary data.</text>
</comment>
<protein>
    <submittedName>
        <fullName evidence="2">Uncharacterized protein</fullName>
    </submittedName>
</protein>
<name>A0A7J6BGD5_AMEME</name>
<keyword evidence="1" id="KW-1133">Transmembrane helix</keyword>
<keyword evidence="1" id="KW-0812">Transmembrane</keyword>
<reference evidence="2 3" key="1">
    <citation type="submission" date="2020-02" db="EMBL/GenBank/DDBJ databases">
        <title>A chromosome-scale genome assembly of the black bullhead catfish (Ameiurus melas).</title>
        <authorList>
            <person name="Wen M."/>
            <person name="Zham M."/>
            <person name="Cabau C."/>
            <person name="Klopp C."/>
            <person name="Donnadieu C."/>
            <person name="Roques C."/>
            <person name="Bouchez O."/>
            <person name="Lampietro C."/>
            <person name="Jouanno E."/>
            <person name="Herpin A."/>
            <person name="Louis A."/>
            <person name="Berthelot C."/>
            <person name="Parey E."/>
            <person name="Roest-Crollius H."/>
            <person name="Braasch I."/>
            <person name="Postlethwait J."/>
            <person name="Robinson-Rechavi M."/>
            <person name="Echchiki A."/>
            <person name="Begum T."/>
            <person name="Montfort J."/>
            <person name="Schartl M."/>
            <person name="Bobe J."/>
            <person name="Guiguen Y."/>
        </authorList>
    </citation>
    <scope>NUCLEOTIDE SEQUENCE [LARGE SCALE GENOMIC DNA]</scope>
    <source>
        <strain evidence="2">M_S1</strain>
        <tissue evidence="2">Blood</tissue>
    </source>
</reference>
<dbReference type="EMBL" id="JAAGNN010000002">
    <property type="protein sequence ID" value="KAF4092838.1"/>
    <property type="molecule type" value="Genomic_DNA"/>
</dbReference>
<feature type="non-terminal residue" evidence="2">
    <location>
        <position position="1"/>
    </location>
</feature>
<dbReference type="AlphaFoldDB" id="A0A7J6BGD5"/>
<keyword evidence="1" id="KW-0472">Membrane</keyword>